<feature type="region of interest" description="Disordered" evidence="1">
    <location>
        <begin position="175"/>
        <end position="284"/>
    </location>
</feature>
<dbReference type="GO" id="GO:0030501">
    <property type="term" value="P:positive regulation of bone mineralization"/>
    <property type="evidence" value="ECO:0007669"/>
    <property type="project" value="TreeGrafter"/>
</dbReference>
<dbReference type="GO" id="GO:0001503">
    <property type="term" value="P:ossification"/>
    <property type="evidence" value="ECO:0007669"/>
    <property type="project" value="InterPro"/>
</dbReference>
<dbReference type="GO" id="GO:0045669">
    <property type="term" value="P:positive regulation of osteoblast differentiation"/>
    <property type="evidence" value="ECO:0007669"/>
    <property type="project" value="TreeGrafter"/>
</dbReference>
<dbReference type="Ensembl" id="ENSGMOT00000067776.1">
    <property type="protein sequence ID" value="ENSGMOP00000040584.1"/>
    <property type="gene ID" value="ENSGMOG00000034964.1"/>
</dbReference>
<dbReference type="PANTHER" id="PTHR28645">
    <property type="entry name" value="TRANSMEMBRANE PROTEIN 119"/>
    <property type="match status" value="1"/>
</dbReference>
<evidence type="ECO:0000256" key="1">
    <source>
        <dbReference type="SAM" id="MobiDB-lite"/>
    </source>
</evidence>
<dbReference type="AlphaFoldDB" id="A0A8C5B8H8"/>
<dbReference type="Pfam" id="PF15724">
    <property type="entry name" value="TMEM119"/>
    <property type="match status" value="1"/>
</dbReference>
<dbReference type="Proteomes" id="UP000694546">
    <property type="component" value="Chromosome 4"/>
</dbReference>
<evidence type="ECO:0000313" key="4">
    <source>
        <dbReference type="Ensembl" id="ENSGMOP00000040584.1"/>
    </source>
</evidence>
<feature type="chain" id="PRO_5034328547" evidence="3">
    <location>
        <begin position="23"/>
        <end position="284"/>
    </location>
</feature>
<protein>
    <submittedName>
        <fullName evidence="4">Transmembrane protein 119b</fullName>
    </submittedName>
</protein>
<gene>
    <name evidence="4" type="primary">TMEM119</name>
</gene>
<feature type="signal peptide" evidence="3">
    <location>
        <begin position="1"/>
        <end position="22"/>
    </location>
</feature>
<name>A0A8C5B8H8_GADMO</name>
<keyword evidence="3" id="KW-0732">Signal</keyword>
<dbReference type="GO" id="GO:0005886">
    <property type="term" value="C:plasma membrane"/>
    <property type="evidence" value="ECO:0007669"/>
    <property type="project" value="TreeGrafter"/>
</dbReference>
<reference evidence="4" key="1">
    <citation type="submission" date="2025-08" db="UniProtKB">
        <authorList>
            <consortium name="Ensembl"/>
        </authorList>
    </citation>
    <scope>IDENTIFICATION</scope>
</reference>
<keyword evidence="5" id="KW-1185">Reference proteome</keyword>
<dbReference type="OMA" id="AVFMSHR"/>
<feature type="compositionally biased region" description="Basic and acidic residues" evidence="1">
    <location>
        <begin position="199"/>
        <end position="217"/>
    </location>
</feature>
<evidence type="ECO:0000313" key="5">
    <source>
        <dbReference type="Proteomes" id="UP000694546"/>
    </source>
</evidence>
<sequence>MHPMAPHGIGLSLALWSGSSLASPFPLQILAEGSATEEETGALAPGPTQLTTRSSTLLDYQTTSTGDLTDGAATALDQVVEFLHRNLIYIVAGASVALLMLLIVCIAVTLKRKLRINAYYPCSFPAKMYVEQRDKEGGVKRFDQVPEKAPRWQQSVPVDSGQRLQQDIMRAVKGLRTPTKKATKVGEAAQADTPIETTDGERLVEKATEEAETKWHSQTEASNEESREQGISLKQTGQPDVDPEDSPHSGADPSPVQPDHRPESPLIQCDSPKIQLINGEKTSF</sequence>
<organism evidence="4 5">
    <name type="scientific">Gadus morhua</name>
    <name type="common">Atlantic cod</name>
    <dbReference type="NCBI Taxonomy" id="8049"/>
    <lineage>
        <taxon>Eukaryota</taxon>
        <taxon>Metazoa</taxon>
        <taxon>Chordata</taxon>
        <taxon>Craniata</taxon>
        <taxon>Vertebrata</taxon>
        <taxon>Euteleostomi</taxon>
        <taxon>Actinopterygii</taxon>
        <taxon>Neopterygii</taxon>
        <taxon>Teleostei</taxon>
        <taxon>Neoteleostei</taxon>
        <taxon>Acanthomorphata</taxon>
        <taxon>Zeiogadaria</taxon>
        <taxon>Gadariae</taxon>
        <taxon>Gadiformes</taxon>
        <taxon>Gadoidei</taxon>
        <taxon>Gadidae</taxon>
        <taxon>Gadus</taxon>
    </lineage>
</organism>
<accession>A0A8C5B8H8</accession>
<dbReference type="GO" id="GO:0033690">
    <property type="term" value="P:positive regulation of osteoblast proliferation"/>
    <property type="evidence" value="ECO:0007669"/>
    <property type="project" value="TreeGrafter"/>
</dbReference>
<dbReference type="InterPro" id="IPR031453">
    <property type="entry name" value="TMEM119"/>
</dbReference>
<proteinExistence type="predicted"/>
<feature type="transmembrane region" description="Helical" evidence="2">
    <location>
        <begin position="87"/>
        <end position="110"/>
    </location>
</feature>
<evidence type="ECO:0000256" key="3">
    <source>
        <dbReference type="SAM" id="SignalP"/>
    </source>
</evidence>
<dbReference type="GeneTree" id="ENSGT00390000017134"/>
<keyword evidence="2" id="KW-0472">Membrane</keyword>
<reference evidence="4" key="2">
    <citation type="submission" date="2025-09" db="UniProtKB">
        <authorList>
            <consortium name="Ensembl"/>
        </authorList>
    </citation>
    <scope>IDENTIFICATION</scope>
</reference>
<keyword evidence="2" id="KW-1133">Transmembrane helix</keyword>
<keyword evidence="2" id="KW-0812">Transmembrane</keyword>
<dbReference type="PANTHER" id="PTHR28645:SF1">
    <property type="entry name" value="TRANSMEMBRANE PROTEIN 119"/>
    <property type="match status" value="1"/>
</dbReference>
<evidence type="ECO:0000256" key="2">
    <source>
        <dbReference type="SAM" id="Phobius"/>
    </source>
</evidence>